<dbReference type="AlphaFoldDB" id="A0A285PKF7"/>
<proteinExistence type="predicted"/>
<dbReference type="Proteomes" id="UP000219439">
    <property type="component" value="Unassembled WGS sequence"/>
</dbReference>
<name>A0A285PKF7_9HYPH</name>
<dbReference type="Pfam" id="PF01370">
    <property type="entry name" value="Epimerase"/>
    <property type="match status" value="1"/>
</dbReference>
<dbReference type="RefSeq" id="WP_097155175.1">
    <property type="nucleotide sequence ID" value="NZ_OBEL01000005.1"/>
</dbReference>
<dbReference type="InterPro" id="IPR036291">
    <property type="entry name" value="NAD(P)-bd_dom_sf"/>
</dbReference>
<evidence type="ECO:0000256" key="1">
    <source>
        <dbReference type="ARBA" id="ARBA00023027"/>
    </source>
</evidence>
<protein>
    <submittedName>
        <fullName evidence="3">Nucleoside-diphosphate-sugar epimerase</fullName>
    </submittedName>
</protein>
<keyword evidence="4" id="KW-1185">Reference proteome</keyword>
<dbReference type="OrthoDB" id="9808276at2"/>
<feature type="domain" description="NAD-dependent epimerase/dehydratase" evidence="2">
    <location>
        <begin position="88"/>
        <end position="209"/>
    </location>
</feature>
<dbReference type="PANTHER" id="PTHR43574">
    <property type="entry name" value="EPIMERASE-RELATED"/>
    <property type="match status" value="1"/>
</dbReference>
<evidence type="ECO:0000313" key="3">
    <source>
        <dbReference type="EMBL" id="SNZ20586.1"/>
    </source>
</evidence>
<dbReference type="InterPro" id="IPR001509">
    <property type="entry name" value="Epimerase_deHydtase"/>
</dbReference>
<gene>
    <name evidence="3" type="ORF">SAMN06265368_3692</name>
</gene>
<keyword evidence="1" id="KW-0520">NAD</keyword>
<evidence type="ECO:0000259" key="2">
    <source>
        <dbReference type="Pfam" id="PF01370"/>
    </source>
</evidence>
<evidence type="ECO:0000313" key="4">
    <source>
        <dbReference type="Proteomes" id="UP000219439"/>
    </source>
</evidence>
<dbReference type="CDD" id="cd05266">
    <property type="entry name" value="SDR_a4"/>
    <property type="match status" value="1"/>
</dbReference>
<dbReference type="EMBL" id="OBEL01000005">
    <property type="protein sequence ID" value="SNZ20586.1"/>
    <property type="molecule type" value="Genomic_DNA"/>
</dbReference>
<organism evidence="3 4">
    <name type="scientific">Cohaesibacter gelatinilyticus</name>
    <dbReference type="NCBI Taxonomy" id="372072"/>
    <lineage>
        <taxon>Bacteria</taxon>
        <taxon>Pseudomonadati</taxon>
        <taxon>Pseudomonadota</taxon>
        <taxon>Alphaproteobacteria</taxon>
        <taxon>Hyphomicrobiales</taxon>
        <taxon>Cohaesibacteraceae</taxon>
    </lineage>
</organism>
<accession>A0A285PKF7</accession>
<dbReference type="Gene3D" id="3.40.50.720">
    <property type="entry name" value="NAD(P)-binding Rossmann-like Domain"/>
    <property type="match status" value="1"/>
</dbReference>
<dbReference type="SUPFAM" id="SSF51735">
    <property type="entry name" value="NAD(P)-binding Rossmann-fold domains"/>
    <property type="match status" value="1"/>
</dbReference>
<reference evidence="3 4" key="1">
    <citation type="submission" date="2017-09" db="EMBL/GenBank/DDBJ databases">
        <authorList>
            <person name="Ehlers B."/>
            <person name="Leendertz F.H."/>
        </authorList>
    </citation>
    <scope>NUCLEOTIDE SEQUENCE [LARGE SCALE GENOMIC DNA]</scope>
    <source>
        <strain evidence="3 4">DSM 18289</strain>
    </source>
</reference>
<sequence>MRLFIFGYGYSAKAIANELKDDCEWIAGTSRDADKLAQMEAQGLKAYRFDGYQSNPEIGAALQEATHLLISAGPDAQGDPVLNCHRLDIANAAHLKWIGYLSTVGVYGDHQGEWIDEKTACKPVSQRSTERVAAEGAWQNFAGQLGLPLSIFRLAGIYGPGRNGMVNLSKGRGRRINKKGQVFNRIHVADIALAVCIAAKKKKNGIYNVSDMEPAPPQDVVEYAANLMGVDVPPLQDFESMKLSAMARSFYGECKRCKNDKLLKLIGGKMRYPTYREAFSEMWEKDSWR</sequence>